<evidence type="ECO:0000313" key="10">
    <source>
        <dbReference type="EMBL" id="KAK9147221.1"/>
    </source>
</evidence>
<dbReference type="InterPro" id="IPR004813">
    <property type="entry name" value="OPT"/>
</dbReference>
<dbReference type="PANTHER" id="PTHR22601">
    <property type="entry name" value="ISP4 LIKE PROTEIN"/>
    <property type="match status" value="1"/>
</dbReference>
<feature type="transmembrane region" description="Helical" evidence="9">
    <location>
        <begin position="283"/>
        <end position="307"/>
    </location>
</feature>
<dbReference type="NCBIfam" id="TIGR00727">
    <property type="entry name" value="ISP4_OPT"/>
    <property type="match status" value="1"/>
</dbReference>
<dbReference type="GO" id="GO:0016020">
    <property type="term" value="C:membrane"/>
    <property type="evidence" value="ECO:0007669"/>
    <property type="project" value="UniProtKB-SubCell"/>
</dbReference>
<reference evidence="10 11" key="1">
    <citation type="submission" date="2024-01" db="EMBL/GenBank/DDBJ databases">
        <title>Genome assemblies of Stephania.</title>
        <authorList>
            <person name="Yang L."/>
        </authorList>
    </citation>
    <scope>NUCLEOTIDE SEQUENCE [LARGE SCALE GENOMIC DNA]</scope>
    <source>
        <strain evidence="10">JXDWG</strain>
        <tissue evidence="10">Leaf</tissue>
    </source>
</reference>
<comment type="subcellular location">
    <subcellularLocation>
        <location evidence="1">Membrane</location>
        <topology evidence="1">Multi-pass membrane protein</topology>
    </subcellularLocation>
</comment>
<feature type="transmembrane region" description="Helical" evidence="9">
    <location>
        <begin position="69"/>
        <end position="91"/>
    </location>
</feature>
<evidence type="ECO:0000256" key="1">
    <source>
        <dbReference type="ARBA" id="ARBA00004141"/>
    </source>
</evidence>
<protein>
    <recommendedName>
        <fullName evidence="12">Oligopeptide transporter</fullName>
    </recommendedName>
</protein>
<proteinExistence type="inferred from homology"/>
<dbReference type="InterPro" id="IPR004648">
    <property type="entry name" value="Oligpept_transpt"/>
</dbReference>
<dbReference type="GO" id="GO:0015031">
    <property type="term" value="P:protein transport"/>
    <property type="evidence" value="ECO:0007669"/>
    <property type="project" value="UniProtKB-KW"/>
</dbReference>
<keyword evidence="7 9" id="KW-1133">Transmembrane helix</keyword>
<keyword evidence="5" id="KW-0571">Peptide transport</keyword>
<organism evidence="10 11">
    <name type="scientific">Stephania cephalantha</name>
    <dbReference type="NCBI Taxonomy" id="152367"/>
    <lineage>
        <taxon>Eukaryota</taxon>
        <taxon>Viridiplantae</taxon>
        <taxon>Streptophyta</taxon>
        <taxon>Embryophyta</taxon>
        <taxon>Tracheophyta</taxon>
        <taxon>Spermatophyta</taxon>
        <taxon>Magnoliopsida</taxon>
        <taxon>Ranunculales</taxon>
        <taxon>Menispermaceae</taxon>
        <taxon>Menispermoideae</taxon>
        <taxon>Cissampelideae</taxon>
        <taxon>Stephania</taxon>
    </lineage>
</organism>
<evidence type="ECO:0000256" key="9">
    <source>
        <dbReference type="SAM" id="Phobius"/>
    </source>
</evidence>
<evidence type="ECO:0000256" key="8">
    <source>
        <dbReference type="ARBA" id="ARBA00023136"/>
    </source>
</evidence>
<dbReference type="Pfam" id="PF03169">
    <property type="entry name" value="OPT"/>
    <property type="match status" value="1"/>
</dbReference>
<feature type="transmembrane region" description="Helical" evidence="9">
    <location>
        <begin position="598"/>
        <end position="616"/>
    </location>
</feature>
<evidence type="ECO:0000256" key="5">
    <source>
        <dbReference type="ARBA" id="ARBA00022856"/>
    </source>
</evidence>
<feature type="transmembrane region" description="Helical" evidence="9">
    <location>
        <begin position="44"/>
        <end position="63"/>
    </location>
</feature>
<keyword evidence="8 9" id="KW-0472">Membrane</keyword>
<comment type="similarity">
    <text evidence="2">Belongs to the oligopeptide OPT transporter (TC 2.A.67.1) family.</text>
</comment>
<keyword evidence="3" id="KW-0813">Transport</keyword>
<dbReference type="AlphaFoldDB" id="A0AAP0PNJ6"/>
<feature type="transmembrane region" description="Helical" evidence="9">
    <location>
        <begin position="211"/>
        <end position="244"/>
    </location>
</feature>
<dbReference type="EMBL" id="JBBNAG010000003">
    <property type="protein sequence ID" value="KAK9147221.1"/>
    <property type="molecule type" value="Genomic_DNA"/>
</dbReference>
<gene>
    <name evidence="10" type="ORF">Scep_005978</name>
</gene>
<evidence type="ECO:0008006" key="12">
    <source>
        <dbReference type="Google" id="ProtNLM"/>
    </source>
</evidence>
<dbReference type="Proteomes" id="UP001419268">
    <property type="component" value="Unassembled WGS sequence"/>
</dbReference>
<keyword evidence="4 9" id="KW-0812">Transmembrane</keyword>
<dbReference type="GO" id="GO:0035673">
    <property type="term" value="F:oligopeptide transmembrane transporter activity"/>
    <property type="evidence" value="ECO:0007669"/>
    <property type="project" value="InterPro"/>
</dbReference>
<feature type="transmembrane region" description="Helical" evidence="9">
    <location>
        <begin position="471"/>
        <end position="490"/>
    </location>
</feature>
<feature type="transmembrane region" description="Helical" evidence="9">
    <location>
        <begin position="676"/>
        <end position="695"/>
    </location>
</feature>
<name>A0AAP0PNJ6_9MAGN</name>
<feature type="transmembrane region" description="Helical" evidence="9">
    <location>
        <begin position="414"/>
        <end position="434"/>
    </location>
</feature>
<keyword evidence="6" id="KW-0653">Protein transport</keyword>
<evidence type="ECO:0000256" key="6">
    <source>
        <dbReference type="ARBA" id="ARBA00022927"/>
    </source>
</evidence>
<evidence type="ECO:0000256" key="2">
    <source>
        <dbReference type="ARBA" id="ARBA00005484"/>
    </source>
</evidence>
<evidence type="ECO:0000256" key="3">
    <source>
        <dbReference type="ARBA" id="ARBA00022448"/>
    </source>
</evidence>
<feature type="transmembrane region" description="Helical" evidence="9">
    <location>
        <begin position="149"/>
        <end position="169"/>
    </location>
</feature>
<dbReference type="NCBIfam" id="TIGR00728">
    <property type="entry name" value="OPT_sfam"/>
    <property type="match status" value="1"/>
</dbReference>
<keyword evidence="11" id="KW-1185">Reference proteome</keyword>
<feature type="transmembrane region" description="Helical" evidence="9">
    <location>
        <begin position="647"/>
        <end position="664"/>
    </location>
</feature>
<evidence type="ECO:0000256" key="4">
    <source>
        <dbReference type="ARBA" id="ARBA00022692"/>
    </source>
</evidence>
<evidence type="ECO:0000313" key="11">
    <source>
        <dbReference type="Proteomes" id="UP001419268"/>
    </source>
</evidence>
<accession>A0AAP0PNJ6</accession>
<comment type="caution">
    <text evidence="10">The sequence shown here is derived from an EMBL/GenBank/DDBJ whole genome shotgun (WGS) entry which is preliminary data.</text>
</comment>
<sequence>MAAAVDPLHIEESSSEIENSPVKQVALTVPTTDDASLPVLTFRMWFLGVVSCVLLSVLNQFFWFRNNPLSISSISAQIAVVPLGHFMARVITKRKFLKGSRFEFSLNPGPFNVKEHVLITIFANAGAGSVYAMHILSAVKLFYKRKMDFFVSFIIMLTTQMIGFGYAGLFRRYLVEPAEMWWPNILVQVSLFMALHDKDKRTKGQLTRTQFFLIVFICSFAYYLLPGYLFVTLSSISFVCWIFPKSVLGQQIGSGSTGIGLGSFGLDWSTAASYLGSPLASPWFATVNVACGFFIFMYIITPIAYWINIYRAKNFPFYSNHLYTANGKRYDVASITDSNFNLDLKAYLRTGPIYISTMFAMSYGIGFGSLPATLVHTFLFYGKEIWRLSTSAVTGKKKDIHTRLMEKYSKVPQWWFLVILAVNAALALLAVFAYKEQVQLPWWGLLLALAIGIIYTLPIGILTATTAQAPGLNVITEYIIGYIIPGLPVANMCFKVYGYISMVQGLSFLSDFKLGHYMKIPPKSMFMAQVLGTLIATIVYLGTAWWLMESIPHLCDPANLPEGSPWTCPMDTVFYDASVLWGLIGPRRIFGPLGTYGAMNWGFLVGAIAPIIVWVFHKAYPEKKWIPLINMPVVFSATGMIPPASAVNYTTWIFLAFVSGFLVFRYRQEWWRRHNYVLSGGLDAGLAFMGVLQFVSLGSISIDWWGNSGSCRLAACPTAKGVVTKGCPAY</sequence>
<feature type="transmembrane region" description="Helical" evidence="9">
    <location>
        <begin position="526"/>
        <end position="548"/>
    </location>
</feature>
<feature type="transmembrane region" description="Helical" evidence="9">
    <location>
        <begin position="440"/>
        <end position="464"/>
    </location>
</feature>
<evidence type="ECO:0000256" key="7">
    <source>
        <dbReference type="ARBA" id="ARBA00022989"/>
    </source>
</evidence>